<feature type="domain" description="Pentatricopeptide repeat-containing protein-mitochondrial" evidence="5">
    <location>
        <begin position="172"/>
        <end position="285"/>
    </location>
</feature>
<feature type="repeat" description="PPR" evidence="2">
    <location>
        <begin position="313"/>
        <end position="347"/>
    </location>
</feature>
<protein>
    <recommendedName>
        <fullName evidence="8">Pentatricopeptide repeat-containing protein</fullName>
    </recommendedName>
</protein>
<dbReference type="PROSITE" id="PS51375">
    <property type="entry name" value="PPR"/>
    <property type="match status" value="9"/>
</dbReference>
<dbReference type="Pfam" id="PF17177">
    <property type="entry name" value="PPR_long"/>
    <property type="match status" value="2"/>
</dbReference>
<keyword evidence="7" id="KW-1185">Reference proteome</keyword>
<evidence type="ECO:0000259" key="4">
    <source>
        <dbReference type="Pfam" id="PF17177"/>
    </source>
</evidence>
<feature type="repeat" description="PPR" evidence="2">
    <location>
        <begin position="98"/>
        <end position="133"/>
    </location>
</feature>
<dbReference type="Pfam" id="PF13041">
    <property type="entry name" value="PPR_2"/>
    <property type="match status" value="1"/>
</dbReference>
<dbReference type="Gene3D" id="1.25.40.10">
    <property type="entry name" value="Tetratricopeptide repeat domain"/>
    <property type="match status" value="4"/>
</dbReference>
<evidence type="ECO:0000313" key="7">
    <source>
        <dbReference type="Proteomes" id="UP001642484"/>
    </source>
</evidence>
<evidence type="ECO:0000256" key="1">
    <source>
        <dbReference type="ARBA" id="ARBA00022737"/>
    </source>
</evidence>
<feature type="repeat" description="PPR" evidence="2">
    <location>
        <begin position="63"/>
        <end position="97"/>
    </location>
</feature>
<dbReference type="NCBIfam" id="TIGR00756">
    <property type="entry name" value="PPR"/>
    <property type="match status" value="7"/>
</dbReference>
<evidence type="ECO:0008006" key="8">
    <source>
        <dbReference type="Google" id="ProtNLM"/>
    </source>
</evidence>
<feature type="repeat" description="PPR" evidence="2">
    <location>
        <begin position="205"/>
        <end position="239"/>
    </location>
</feature>
<dbReference type="InterPro" id="IPR033443">
    <property type="entry name" value="PROP1-like_PPR_dom"/>
</dbReference>
<comment type="caution">
    <text evidence="6">The sequence shown here is derived from an EMBL/GenBank/DDBJ whole genome shotgun (WGS) entry which is preliminary data.</text>
</comment>
<evidence type="ECO:0000256" key="3">
    <source>
        <dbReference type="SAM" id="MobiDB-lite"/>
    </source>
</evidence>
<feature type="repeat" description="PPR" evidence="2">
    <location>
        <begin position="29"/>
        <end position="59"/>
    </location>
</feature>
<name>A0ABP0IMY7_9DINO</name>
<organism evidence="6 7">
    <name type="scientific">Durusdinium trenchii</name>
    <dbReference type="NCBI Taxonomy" id="1381693"/>
    <lineage>
        <taxon>Eukaryota</taxon>
        <taxon>Sar</taxon>
        <taxon>Alveolata</taxon>
        <taxon>Dinophyceae</taxon>
        <taxon>Suessiales</taxon>
        <taxon>Symbiodiniaceae</taxon>
        <taxon>Durusdinium</taxon>
    </lineage>
</organism>
<feature type="region of interest" description="Disordered" evidence="3">
    <location>
        <begin position="590"/>
        <end position="610"/>
    </location>
</feature>
<dbReference type="PANTHER" id="PTHR47447">
    <property type="entry name" value="OS03G0856100 PROTEIN"/>
    <property type="match status" value="1"/>
</dbReference>
<dbReference type="InterPro" id="IPR011990">
    <property type="entry name" value="TPR-like_helical_dom_sf"/>
</dbReference>
<dbReference type="Pfam" id="PF23276">
    <property type="entry name" value="TPR_24"/>
    <property type="match status" value="1"/>
</dbReference>
<dbReference type="InterPro" id="IPR002885">
    <property type="entry name" value="PPR_rpt"/>
</dbReference>
<gene>
    <name evidence="6" type="ORF">CCMP2556_LOCUS7270</name>
</gene>
<accession>A0ABP0IMY7</accession>
<feature type="domain" description="PROP1-like PPR" evidence="4">
    <location>
        <begin position="2"/>
        <end position="144"/>
    </location>
</feature>
<evidence type="ECO:0000259" key="5">
    <source>
        <dbReference type="Pfam" id="PF23276"/>
    </source>
</evidence>
<evidence type="ECO:0000313" key="6">
    <source>
        <dbReference type="EMBL" id="CAK9003397.1"/>
    </source>
</evidence>
<dbReference type="EMBL" id="CAXAMN010003213">
    <property type="protein sequence ID" value="CAK9003397.1"/>
    <property type="molecule type" value="Genomic_DNA"/>
</dbReference>
<feature type="repeat" description="PPR" evidence="2">
    <location>
        <begin position="348"/>
        <end position="378"/>
    </location>
</feature>
<feature type="repeat" description="PPR" evidence="2">
    <location>
        <begin position="278"/>
        <end position="312"/>
    </location>
</feature>
<keyword evidence="1" id="KW-0677">Repeat</keyword>
<proteinExistence type="predicted"/>
<reference evidence="6 7" key="1">
    <citation type="submission" date="2024-02" db="EMBL/GenBank/DDBJ databases">
        <authorList>
            <person name="Chen Y."/>
            <person name="Shah S."/>
            <person name="Dougan E. K."/>
            <person name="Thang M."/>
            <person name="Chan C."/>
        </authorList>
    </citation>
    <scope>NUCLEOTIDE SEQUENCE [LARGE SCALE GENOMIC DNA]</scope>
</reference>
<feature type="repeat" description="PPR" evidence="2">
    <location>
        <begin position="384"/>
        <end position="418"/>
    </location>
</feature>
<feature type="repeat" description="PPR" evidence="2">
    <location>
        <begin position="455"/>
        <end position="489"/>
    </location>
</feature>
<dbReference type="PANTHER" id="PTHR47447:SF28">
    <property type="entry name" value="PENTACOTRIPEPTIDE-REPEAT REGION OF PRORP DOMAIN-CONTAINING PROTEIN"/>
    <property type="match status" value="1"/>
</dbReference>
<feature type="domain" description="PROP1-like PPR" evidence="4">
    <location>
        <begin position="388"/>
        <end position="508"/>
    </location>
</feature>
<feature type="compositionally biased region" description="Basic residues" evidence="3">
    <location>
        <begin position="599"/>
        <end position="610"/>
    </location>
</feature>
<sequence>MIRNCAVEHNLEGAMNIFESLKKSGAELNSVVYNTVLDACVECAELEKAQRWMEQMKKDGMSDVVSYNTLIKAQLQAGNMKKAKALVEEMKAEQLQPNCITFNEIVNATVSDKKLRSEVWSVIQEMQAAGVKPNQVTCSILLKNLNSSSSEVDIDQTMSLINGMEEQLDEVLLSSVVEACVRIGKPDLLNTKLRQLMSGDIKVNGSHTFGSLIKAYGHAHDMKSVWRCWKEMRTRHIKPTSITVGCMIEAVVSNGDPDGAWHLIQELGEDPSCKGILNAVIYCSVLKGFTREKNAAKVWAVYEEMQKHNIDLSIVTYNTLLDCCARCCRMDGVPAIIEDMKKANIKPNIITYSTMLKGHCQTGDISSAFKLVKEMREEADLVPDEIMYNSLLDGCAQSSLVDEGLRVLQEMQEAHVKPSNFTLSVLVKLMSRARRVDYAFDLVKDLSEKYHLSPNSHVYANLVQACCFSKQLQRGLKTLEEMMVRKVQPDKRTYSMLLRTAVQQCQFDQADGLLRGALGVSGALPFLDKPWSLCPGVEEAALSETLSSMASSPEGNKVAAGFLVDVRKEKPKVWVDPAVQRCVLQGGQGAATWTERRSSKGKGKGKGQRA</sequence>
<dbReference type="Proteomes" id="UP001642484">
    <property type="component" value="Unassembled WGS sequence"/>
</dbReference>
<dbReference type="InterPro" id="IPR057027">
    <property type="entry name" value="TPR_mt"/>
</dbReference>
<evidence type="ECO:0000256" key="2">
    <source>
        <dbReference type="PROSITE-ProRule" id="PRU00708"/>
    </source>
</evidence>